<organism evidence="1 3">
    <name type="scientific">Medicago truncatula</name>
    <name type="common">Barrel medic</name>
    <name type="synonym">Medicago tribuloides</name>
    <dbReference type="NCBI Taxonomy" id="3880"/>
    <lineage>
        <taxon>Eukaryota</taxon>
        <taxon>Viridiplantae</taxon>
        <taxon>Streptophyta</taxon>
        <taxon>Embryophyta</taxon>
        <taxon>Tracheophyta</taxon>
        <taxon>Spermatophyta</taxon>
        <taxon>Magnoliopsida</taxon>
        <taxon>eudicotyledons</taxon>
        <taxon>Gunneridae</taxon>
        <taxon>Pentapetalae</taxon>
        <taxon>rosids</taxon>
        <taxon>fabids</taxon>
        <taxon>Fabales</taxon>
        <taxon>Fabaceae</taxon>
        <taxon>Papilionoideae</taxon>
        <taxon>50 kb inversion clade</taxon>
        <taxon>NPAAA clade</taxon>
        <taxon>Hologalegina</taxon>
        <taxon>IRL clade</taxon>
        <taxon>Trifolieae</taxon>
        <taxon>Medicago</taxon>
    </lineage>
</organism>
<sequence length="72" mass="7902">MACTGIPTKVQNKAEHVGDKVGFQWQINRQGEKELDPLCRILDSSPLAFGIAPVPPLQPYLLPSLKPVLSHI</sequence>
<dbReference type="AlphaFoldDB" id="A0A072V5Y7"/>
<dbReference type="EMBL" id="CM001218">
    <property type="protein sequence ID" value="KEH37242.1"/>
    <property type="molecule type" value="Genomic_DNA"/>
</dbReference>
<dbReference type="Proteomes" id="UP000002051">
    <property type="component" value="Chromosome 2"/>
</dbReference>
<reference evidence="1 3" key="1">
    <citation type="journal article" date="2011" name="Nature">
        <title>The Medicago genome provides insight into the evolution of rhizobial symbioses.</title>
        <authorList>
            <person name="Young N.D."/>
            <person name="Debelle F."/>
            <person name="Oldroyd G.E."/>
            <person name="Geurts R."/>
            <person name="Cannon S.B."/>
            <person name="Udvardi M.K."/>
            <person name="Benedito V.A."/>
            <person name="Mayer K.F."/>
            <person name="Gouzy J."/>
            <person name="Schoof H."/>
            <person name="Van de Peer Y."/>
            <person name="Proost S."/>
            <person name="Cook D.R."/>
            <person name="Meyers B.C."/>
            <person name="Spannagl M."/>
            <person name="Cheung F."/>
            <person name="De Mita S."/>
            <person name="Krishnakumar V."/>
            <person name="Gundlach H."/>
            <person name="Zhou S."/>
            <person name="Mudge J."/>
            <person name="Bharti A.K."/>
            <person name="Murray J.D."/>
            <person name="Naoumkina M.A."/>
            <person name="Rosen B."/>
            <person name="Silverstein K.A."/>
            <person name="Tang H."/>
            <person name="Rombauts S."/>
            <person name="Zhao P.X."/>
            <person name="Zhou P."/>
            <person name="Barbe V."/>
            <person name="Bardou P."/>
            <person name="Bechner M."/>
            <person name="Bellec A."/>
            <person name="Berger A."/>
            <person name="Berges H."/>
            <person name="Bidwell S."/>
            <person name="Bisseling T."/>
            <person name="Choisne N."/>
            <person name="Couloux A."/>
            <person name="Denny R."/>
            <person name="Deshpande S."/>
            <person name="Dai X."/>
            <person name="Doyle J.J."/>
            <person name="Dudez A.M."/>
            <person name="Farmer A.D."/>
            <person name="Fouteau S."/>
            <person name="Franken C."/>
            <person name="Gibelin C."/>
            <person name="Gish J."/>
            <person name="Goldstein S."/>
            <person name="Gonzalez A.J."/>
            <person name="Green P.J."/>
            <person name="Hallab A."/>
            <person name="Hartog M."/>
            <person name="Hua A."/>
            <person name="Humphray S.J."/>
            <person name="Jeong D.H."/>
            <person name="Jing Y."/>
            <person name="Jocker A."/>
            <person name="Kenton S.M."/>
            <person name="Kim D.J."/>
            <person name="Klee K."/>
            <person name="Lai H."/>
            <person name="Lang C."/>
            <person name="Lin S."/>
            <person name="Macmil S.L."/>
            <person name="Magdelenat G."/>
            <person name="Matthews L."/>
            <person name="McCorrison J."/>
            <person name="Monaghan E.L."/>
            <person name="Mun J.H."/>
            <person name="Najar F.Z."/>
            <person name="Nicholson C."/>
            <person name="Noirot C."/>
            <person name="O'Bleness M."/>
            <person name="Paule C.R."/>
            <person name="Poulain J."/>
            <person name="Prion F."/>
            <person name="Qin B."/>
            <person name="Qu C."/>
            <person name="Retzel E.F."/>
            <person name="Riddle C."/>
            <person name="Sallet E."/>
            <person name="Samain S."/>
            <person name="Samson N."/>
            <person name="Sanders I."/>
            <person name="Saurat O."/>
            <person name="Scarpelli C."/>
            <person name="Schiex T."/>
            <person name="Segurens B."/>
            <person name="Severin A.J."/>
            <person name="Sherrier D.J."/>
            <person name="Shi R."/>
            <person name="Sims S."/>
            <person name="Singer S.R."/>
            <person name="Sinharoy S."/>
            <person name="Sterck L."/>
            <person name="Viollet A."/>
            <person name="Wang B.B."/>
            <person name="Wang K."/>
            <person name="Wang M."/>
            <person name="Wang X."/>
            <person name="Warfsmann J."/>
            <person name="Weissenbach J."/>
            <person name="White D.D."/>
            <person name="White J.D."/>
            <person name="Wiley G.B."/>
            <person name="Wincker P."/>
            <person name="Xing Y."/>
            <person name="Yang L."/>
            <person name="Yao Z."/>
            <person name="Ying F."/>
            <person name="Zhai J."/>
            <person name="Zhou L."/>
            <person name="Zuber A."/>
            <person name="Denarie J."/>
            <person name="Dixon R.A."/>
            <person name="May G.D."/>
            <person name="Schwartz D.C."/>
            <person name="Rogers J."/>
            <person name="Quetier F."/>
            <person name="Town C.D."/>
            <person name="Roe B.A."/>
        </authorList>
    </citation>
    <scope>NUCLEOTIDE SEQUENCE [LARGE SCALE GENOMIC DNA]</scope>
    <source>
        <strain evidence="1">A17</strain>
        <strain evidence="2 3">cv. Jemalong A17</strain>
    </source>
</reference>
<evidence type="ECO:0000313" key="3">
    <source>
        <dbReference type="Proteomes" id="UP000002051"/>
    </source>
</evidence>
<dbReference type="EnsemblPlants" id="KEH37242">
    <property type="protein sequence ID" value="KEH37242"/>
    <property type="gene ID" value="MTR_2g436550"/>
</dbReference>
<keyword evidence="3" id="KW-1185">Reference proteome</keyword>
<dbReference type="HOGENOM" id="CLU_2725942_0_0_1"/>
<reference evidence="1 3" key="2">
    <citation type="journal article" date="2014" name="BMC Genomics">
        <title>An improved genome release (version Mt4.0) for the model legume Medicago truncatula.</title>
        <authorList>
            <person name="Tang H."/>
            <person name="Krishnakumar V."/>
            <person name="Bidwell S."/>
            <person name="Rosen B."/>
            <person name="Chan A."/>
            <person name="Zhou S."/>
            <person name="Gentzbittel L."/>
            <person name="Childs K.L."/>
            <person name="Yandell M."/>
            <person name="Gundlach H."/>
            <person name="Mayer K.F."/>
            <person name="Schwartz D.C."/>
            <person name="Town C.D."/>
        </authorList>
    </citation>
    <scope>GENOME REANNOTATION</scope>
    <source>
        <strain evidence="1">A17</strain>
        <strain evidence="2 3">cv. Jemalong A17</strain>
    </source>
</reference>
<gene>
    <name evidence="1" type="ordered locus">MTR_2g436550</name>
</gene>
<reference evidence="2" key="3">
    <citation type="submission" date="2015-04" db="UniProtKB">
        <authorList>
            <consortium name="EnsemblPlants"/>
        </authorList>
    </citation>
    <scope>IDENTIFICATION</scope>
    <source>
        <strain evidence="2">cv. Jemalong A17</strain>
    </source>
</reference>
<proteinExistence type="predicted"/>
<name>A0A072V5Y7_MEDTR</name>
<evidence type="ECO:0000313" key="2">
    <source>
        <dbReference type="EnsemblPlants" id="KEH37242"/>
    </source>
</evidence>
<evidence type="ECO:0000313" key="1">
    <source>
        <dbReference type="EMBL" id="KEH37242.1"/>
    </source>
</evidence>
<protein>
    <submittedName>
        <fullName evidence="1 2">Uncharacterized protein</fullName>
    </submittedName>
</protein>
<accession>A0A072V5Y7</accession>